<gene>
    <name evidence="3" type="ORF">HGA05_23640</name>
</gene>
<feature type="domain" description="TraD/TraG TraM recognition site" evidence="2">
    <location>
        <begin position="3"/>
        <end position="76"/>
    </location>
</feature>
<evidence type="ECO:0000259" key="2">
    <source>
        <dbReference type="Pfam" id="PF12696"/>
    </source>
</evidence>
<dbReference type="AlphaFoldDB" id="A0A846WUF1"/>
<comment type="caution">
    <text evidence="3">The sequence shown here is derived from an EMBL/GenBank/DDBJ whole genome shotgun (WGS) entry which is preliminary data.</text>
</comment>
<dbReference type="InterPro" id="IPR032689">
    <property type="entry name" value="TraG-D_C"/>
</dbReference>
<dbReference type="RefSeq" id="WP_081482475.1">
    <property type="nucleotide sequence ID" value="NZ_JAAXPC010000020.1"/>
</dbReference>
<protein>
    <submittedName>
        <fullName evidence="3">TraM recognition domain-containing protein</fullName>
    </submittedName>
</protein>
<dbReference type="InterPro" id="IPR027417">
    <property type="entry name" value="P-loop_NTPase"/>
</dbReference>
<reference evidence="3 4" key="1">
    <citation type="submission" date="2020-04" db="EMBL/GenBank/DDBJ databases">
        <title>MicrobeNet Type strains.</title>
        <authorList>
            <person name="Nicholson A.C."/>
        </authorList>
    </citation>
    <scope>NUCLEOTIDE SEQUENCE [LARGE SCALE GENOMIC DNA]</scope>
    <source>
        <strain evidence="3 4">ATCC BAA-14</strain>
    </source>
</reference>
<dbReference type="EMBL" id="JAAXPC010000020">
    <property type="protein sequence ID" value="NKY04566.1"/>
    <property type="molecule type" value="Genomic_DNA"/>
</dbReference>
<feature type="region of interest" description="Disordered" evidence="1">
    <location>
        <begin position="110"/>
        <end position="175"/>
    </location>
</feature>
<dbReference type="Proteomes" id="UP000563898">
    <property type="component" value="Unassembled WGS sequence"/>
</dbReference>
<name>A0A846WUF1_9ACTN</name>
<evidence type="ECO:0000256" key="1">
    <source>
        <dbReference type="SAM" id="MobiDB-lite"/>
    </source>
</evidence>
<feature type="compositionally biased region" description="Basic and acidic residues" evidence="1">
    <location>
        <begin position="142"/>
        <end position="152"/>
    </location>
</feature>
<dbReference type="SUPFAM" id="SSF52540">
    <property type="entry name" value="P-loop containing nucleoside triphosphate hydrolases"/>
    <property type="match status" value="1"/>
</dbReference>
<accession>A0A846WUF1</accession>
<organism evidence="3 4">
    <name type="scientific">Gordonia polyisoprenivorans</name>
    <dbReference type="NCBI Taxonomy" id="84595"/>
    <lineage>
        <taxon>Bacteria</taxon>
        <taxon>Bacillati</taxon>
        <taxon>Actinomycetota</taxon>
        <taxon>Actinomycetes</taxon>
        <taxon>Mycobacteriales</taxon>
        <taxon>Gordoniaceae</taxon>
        <taxon>Gordonia</taxon>
    </lineage>
</organism>
<evidence type="ECO:0000313" key="3">
    <source>
        <dbReference type="EMBL" id="NKY04566.1"/>
    </source>
</evidence>
<dbReference type="Gene3D" id="3.40.50.300">
    <property type="entry name" value="P-loop containing nucleotide triphosphate hydrolases"/>
    <property type="match status" value="1"/>
</dbReference>
<proteinExistence type="predicted"/>
<dbReference type="Pfam" id="PF12696">
    <property type="entry name" value="TraG-D_C"/>
    <property type="match status" value="1"/>
</dbReference>
<evidence type="ECO:0000313" key="4">
    <source>
        <dbReference type="Proteomes" id="UP000563898"/>
    </source>
</evidence>
<sequence length="175" mass="19534">MGVWGRERMGALWSASTCRIIGAGLQEATDTRMVSNLIGTHEVWKTSYSSGPGGNTRSRQLIREPIMPLEEVAAMDRSHALLIRQWSRPALMELMPWYLEDEATDISTYQKTATEQVRRSAVSDSERTRSVNTSPPTSPTPRRSDERGRPDDDTAGPARRSAPASTYPHRTPRPP</sequence>